<organism evidence="1">
    <name type="scientific">marine sediment metagenome</name>
    <dbReference type="NCBI Taxonomy" id="412755"/>
    <lineage>
        <taxon>unclassified sequences</taxon>
        <taxon>metagenomes</taxon>
        <taxon>ecological metagenomes</taxon>
    </lineage>
</organism>
<comment type="caution">
    <text evidence="1">The sequence shown here is derived from an EMBL/GenBank/DDBJ whole genome shotgun (WGS) entry which is preliminary data.</text>
</comment>
<gene>
    <name evidence="1" type="ORF">LCGC14_0729620</name>
</gene>
<name>A0A0F9QA52_9ZZZZ</name>
<reference evidence="1" key="1">
    <citation type="journal article" date="2015" name="Nature">
        <title>Complex archaea that bridge the gap between prokaryotes and eukaryotes.</title>
        <authorList>
            <person name="Spang A."/>
            <person name="Saw J.H."/>
            <person name="Jorgensen S.L."/>
            <person name="Zaremba-Niedzwiedzka K."/>
            <person name="Martijn J."/>
            <person name="Lind A.E."/>
            <person name="van Eijk R."/>
            <person name="Schleper C."/>
            <person name="Guy L."/>
            <person name="Ettema T.J."/>
        </authorList>
    </citation>
    <scope>NUCLEOTIDE SEQUENCE</scope>
</reference>
<proteinExistence type="predicted"/>
<dbReference type="AlphaFoldDB" id="A0A0F9QA52"/>
<accession>A0A0F9QA52</accession>
<evidence type="ECO:0000313" key="1">
    <source>
        <dbReference type="EMBL" id="KKN40820.1"/>
    </source>
</evidence>
<dbReference type="EMBL" id="LAZR01001684">
    <property type="protein sequence ID" value="KKN40820.1"/>
    <property type="molecule type" value="Genomic_DNA"/>
</dbReference>
<sequence>MLVFPEMLMGAAEQAGMKTPSDSDNFNPKKFPHFQVFCKAQLGRPMNPEDHWENAKVIAKIPDSQIMKIDVQGLLNLGFITKD</sequence>
<protein>
    <submittedName>
        <fullName evidence="1">Uncharacterized protein</fullName>
    </submittedName>
</protein>